<evidence type="ECO:0000313" key="2">
    <source>
        <dbReference type="EMBL" id="CBI15392.3"/>
    </source>
</evidence>
<dbReference type="eggNOG" id="KOG2138">
    <property type="taxonomic scope" value="Eukaryota"/>
</dbReference>
<dbReference type="Pfam" id="PF07713">
    <property type="entry name" value="DUF1604"/>
    <property type="match status" value="1"/>
</dbReference>
<dbReference type="HOGENOM" id="CLU_2610904_0_0_1"/>
<dbReference type="PaxDb" id="29760-VIT_17s0000g04410.t01"/>
<keyword evidence="3" id="KW-1185">Reference proteome</keyword>
<dbReference type="PANTHER" id="PTHR13384">
    <property type="entry name" value="G PATCH DOMAIN-CONTAINING PROTEIN 1"/>
    <property type="match status" value="1"/>
</dbReference>
<organism evidence="2 3">
    <name type="scientific">Vitis vinifera</name>
    <name type="common">Grape</name>
    <dbReference type="NCBI Taxonomy" id="29760"/>
    <lineage>
        <taxon>Eukaryota</taxon>
        <taxon>Viridiplantae</taxon>
        <taxon>Streptophyta</taxon>
        <taxon>Embryophyta</taxon>
        <taxon>Tracheophyta</taxon>
        <taxon>Spermatophyta</taxon>
        <taxon>Magnoliopsida</taxon>
        <taxon>eudicotyledons</taxon>
        <taxon>Gunneridae</taxon>
        <taxon>Pentapetalae</taxon>
        <taxon>rosids</taxon>
        <taxon>Vitales</taxon>
        <taxon>Vitaceae</taxon>
        <taxon>Viteae</taxon>
        <taxon>Vitis</taxon>
    </lineage>
</organism>
<dbReference type="GO" id="GO:0006397">
    <property type="term" value="P:mRNA processing"/>
    <property type="evidence" value="ECO:0007669"/>
    <property type="project" value="InterPro"/>
</dbReference>
<protein>
    <recommendedName>
        <fullName evidence="1">G patch domain-containing protein</fullName>
    </recommendedName>
</protein>
<dbReference type="InParanoid" id="D7SIT1"/>
<dbReference type="PANTHER" id="PTHR13384:SF19">
    <property type="entry name" value="G PATCH DOMAIN-CONTAINING PROTEIN 1"/>
    <property type="match status" value="1"/>
</dbReference>
<feature type="domain" description="G patch" evidence="1">
    <location>
        <begin position="4"/>
        <end position="69"/>
    </location>
</feature>
<sequence>MNFQVTDEEVQRRFHGPFKGGFSAGYYNTVGCKEGWAPQSFTSSWKNQAEVKKQSMFNFLDDGEKAEMEGCSLGTSFAV</sequence>
<evidence type="ECO:0000259" key="1">
    <source>
        <dbReference type="Pfam" id="PF07713"/>
    </source>
</evidence>
<evidence type="ECO:0000313" key="3">
    <source>
        <dbReference type="Proteomes" id="UP000009183"/>
    </source>
</evidence>
<proteinExistence type="predicted"/>
<dbReference type="EMBL" id="FN594950">
    <property type="protein sequence ID" value="CBI15392.3"/>
    <property type="molecule type" value="Genomic_DNA"/>
</dbReference>
<gene>
    <name evidence="2" type="ordered locus">VIT_17s0000g04410</name>
</gene>
<dbReference type="STRING" id="29760.D7SIT1"/>
<dbReference type="AlphaFoldDB" id="D7SIT1"/>
<dbReference type="InterPro" id="IPR011666">
    <property type="entry name" value="DUF1604"/>
</dbReference>
<dbReference type="Proteomes" id="UP000009183">
    <property type="component" value="Chromosome 17"/>
</dbReference>
<reference evidence="3" key="1">
    <citation type="journal article" date="2007" name="Nature">
        <title>The grapevine genome sequence suggests ancestral hexaploidization in major angiosperm phyla.</title>
        <authorList>
            <consortium name="The French-Italian Public Consortium for Grapevine Genome Characterization."/>
            <person name="Jaillon O."/>
            <person name="Aury J.-M."/>
            <person name="Noel B."/>
            <person name="Policriti A."/>
            <person name="Clepet C."/>
            <person name="Casagrande A."/>
            <person name="Choisne N."/>
            <person name="Aubourg S."/>
            <person name="Vitulo N."/>
            <person name="Jubin C."/>
            <person name="Vezzi A."/>
            <person name="Legeai F."/>
            <person name="Hugueney P."/>
            <person name="Dasilva C."/>
            <person name="Horner D."/>
            <person name="Mica E."/>
            <person name="Jublot D."/>
            <person name="Poulain J."/>
            <person name="Bruyere C."/>
            <person name="Billault A."/>
            <person name="Segurens B."/>
            <person name="Gouyvenoux M."/>
            <person name="Ugarte E."/>
            <person name="Cattonaro F."/>
            <person name="Anthouard V."/>
            <person name="Vico V."/>
            <person name="Del Fabbro C."/>
            <person name="Alaux M."/>
            <person name="Di Gaspero G."/>
            <person name="Dumas V."/>
            <person name="Felice N."/>
            <person name="Paillard S."/>
            <person name="Juman I."/>
            <person name="Moroldo M."/>
            <person name="Scalabrin S."/>
            <person name="Canaguier A."/>
            <person name="Le Clainche I."/>
            <person name="Malacrida G."/>
            <person name="Durand E."/>
            <person name="Pesole G."/>
            <person name="Laucou V."/>
            <person name="Chatelet P."/>
            <person name="Merdinoglu D."/>
            <person name="Delledonne M."/>
            <person name="Pezzotti M."/>
            <person name="Lecharny A."/>
            <person name="Scarpelli C."/>
            <person name="Artiguenave F."/>
            <person name="Pe M.E."/>
            <person name="Valle G."/>
            <person name="Morgante M."/>
            <person name="Caboche M."/>
            <person name="Adam-Blondon A.-F."/>
            <person name="Weissenbach J."/>
            <person name="Quetier F."/>
            <person name="Wincker P."/>
        </authorList>
    </citation>
    <scope>NUCLEOTIDE SEQUENCE [LARGE SCALE GENOMIC DNA]</scope>
    <source>
        <strain evidence="3">cv. Pinot noir / PN40024</strain>
    </source>
</reference>
<name>D7SIT1_VITVI</name>
<accession>D7SIT1</accession>